<dbReference type="RefSeq" id="WP_126073371.1">
    <property type="nucleotide sequence ID" value="NZ_CP051166.1"/>
</dbReference>
<gene>
    <name evidence="1" type="ORF">EJB06_07475</name>
</gene>
<reference evidence="1 2" key="1">
    <citation type="submission" date="2018-12" db="EMBL/GenBank/DDBJ databases">
        <authorList>
            <person name="Yang E."/>
        </authorList>
    </citation>
    <scope>NUCLEOTIDE SEQUENCE [LARGE SCALE GENOMIC DNA]</scope>
    <source>
        <strain evidence="1 2">SOD</strain>
    </source>
</reference>
<accession>A0A430HR54</accession>
<keyword evidence="2" id="KW-1185">Reference proteome</keyword>
<name>A0A430HR54_9BURK</name>
<evidence type="ECO:0000313" key="2">
    <source>
        <dbReference type="Proteomes" id="UP000278085"/>
    </source>
</evidence>
<dbReference type="AlphaFoldDB" id="A0A430HR54"/>
<comment type="caution">
    <text evidence="1">The sequence shown here is derived from an EMBL/GenBank/DDBJ whole genome shotgun (WGS) entry which is preliminary data.</text>
</comment>
<dbReference type="Proteomes" id="UP000278085">
    <property type="component" value="Unassembled WGS sequence"/>
</dbReference>
<dbReference type="EMBL" id="RXLQ01000003">
    <property type="protein sequence ID" value="RSZ60010.1"/>
    <property type="molecule type" value="Genomic_DNA"/>
</dbReference>
<organism evidence="1 2">
    <name type="scientific">Massilia atriviolacea</name>
    <dbReference type="NCBI Taxonomy" id="2495579"/>
    <lineage>
        <taxon>Bacteria</taxon>
        <taxon>Pseudomonadati</taxon>
        <taxon>Pseudomonadota</taxon>
        <taxon>Betaproteobacteria</taxon>
        <taxon>Burkholderiales</taxon>
        <taxon>Oxalobacteraceae</taxon>
        <taxon>Telluria group</taxon>
        <taxon>Massilia</taxon>
    </lineage>
</organism>
<evidence type="ECO:0008006" key="3">
    <source>
        <dbReference type="Google" id="ProtNLM"/>
    </source>
</evidence>
<sequence>MSARTDRELLELAAKAAQIALWPHGDAWRDMAIGTGLLLANGGWIWNPLLHDGDSLRLAVARSLTLYINHDDIDVVDNETCFTETWAEHNGDKGAATRRAITRAAAGDAP</sequence>
<proteinExistence type="predicted"/>
<evidence type="ECO:0000313" key="1">
    <source>
        <dbReference type="EMBL" id="RSZ60010.1"/>
    </source>
</evidence>
<protein>
    <recommendedName>
        <fullName evidence="3">DUF2591 domain-containing protein</fullName>
    </recommendedName>
</protein>
<dbReference type="OrthoDB" id="8781953at2"/>